<feature type="compositionally biased region" description="Low complexity" evidence="1">
    <location>
        <begin position="89"/>
        <end position="108"/>
    </location>
</feature>
<protein>
    <submittedName>
        <fullName evidence="4">FMN-binding protein</fullName>
    </submittedName>
</protein>
<comment type="caution">
    <text evidence="4">The sequence shown here is derived from an EMBL/GenBank/DDBJ whole genome shotgun (WGS) entry which is preliminary data.</text>
</comment>
<proteinExistence type="predicted"/>
<dbReference type="GO" id="GO:0010181">
    <property type="term" value="F:FMN binding"/>
    <property type="evidence" value="ECO:0007669"/>
    <property type="project" value="InterPro"/>
</dbReference>
<feature type="region of interest" description="Disordered" evidence="1">
    <location>
        <begin position="1"/>
        <end position="53"/>
    </location>
</feature>
<dbReference type="AlphaFoldDB" id="A0A934SMW8"/>
<name>A0A934SMW8_9MICO</name>
<dbReference type="Proteomes" id="UP000636458">
    <property type="component" value="Unassembled WGS sequence"/>
</dbReference>
<dbReference type="InterPro" id="IPR007329">
    <property type="entry name" value="FMN-bd"/>
</dbReference>
<feature type="region of interest" description="Disordered" evidence="1">
    <location>
        <begin position="86"/>
        <end position="114"/>
    </location>
</feature>
<keyword evidence="5" id="KW-1185">Reference proteome</keyword>
<keyword evidence="2" id="KW-1133">Transmembrane helix</keyword>
<evidence type="ECO:0000256" key="1">
    <source>
        <dbReference type="SAM" id="MobiDB-lite"/>
    </source>
</evidence>
<accession>A0A934SMW8</accession>
<organism evidence="4 5">
    <name type="scientific">Lacisediminihabitans changchengi</name>
    <dbReference type="NCBI Taxonomy" id="2787634"/>
    <lineage>
        <taxon>Bacteria</taxon>
        <taxon>Bacillati</taxon>
        <taxon>Actinomycetota</taxon>
        <taxon>Actinomycetes</taxon>
        <taxon>Micrococcales</taxon>
        <taxon>Microbacteriaceae</taxon>
        <taxon>Lacisediminihabitans</taxon>
    </lineage>
</organism>
<dbReference type="SMART" id="SM00900">
    <property type="entry name" value="FMN_bind"/>
    <property type="match status" value="1"/>
</dbReference>
<evidence type="ECO:0000313" key="5">
    <source>
        <dbReference type="Proteomes" id="UP000636458"/>
    </source>
</evidence>
<keyword evidence="2" id="KW-0472">Membrane</keyword>
<keyword evidence="2" id="KW-0812">Transmembrane</keyword>
<feature type="transmembrane region" description="Helical" evidence="2">
    <location>
        <begin position="63"/>
        <end position="82"/>
    </location>
</feature>
<feature type="compositionally biased region" description="Basic and acidic residues" evidence="1">
    <location>
        <begin position="1"/>
        <end position="40"/>
    </location>
</feature>
<dbReference type="Pfam" id="PF04205">
    <property type="entry name" value="FMN_bind"/>
    <property type="match status" value="1"/>
</dbReference>
<evidence type="ECO:0000256" key="2">
    <source>
        <dbReference type="SAM" id="Phobius"/>
    </source>
</evidence>
<sequence>MDDREGRRARRHPAEHLPRSDPERSLPVRPDRVAHADRSRCPGVGSSAPPDSRGAFRLVRARATIVGVVGSATVIAVAWLVGGTLEGKTTAPTSTTSTPGNSTSPSGAASVSGTFDGATESTRYGTVQVKIVVVAGKITDVVATKLTDQGGRSVQISNRAAPILRAEVIKAQSAKVSSVSGATYTARGYLSSVQSALDKAGL</sequence>
<reference evidence="4" key="1">
    <citation type="submission" date="2021-01" db="EMBL/GenBank/DDBJ databases">
        <title>Lacisediminihabitans sp. nov. strain G11-30, isolated from Antarctic Soil.</title>
        <authorList>
            <person name="Li J."/>
        </authorList>
    </citation>
    <scope>NUCLEOTIDE SEQUENCE</scope>
    <source>
        <strain evidence="4">G11-30</strain>
    </source>
</reference>
<feature type="domain" description="FMN-binding" evidence="3">
    <location>
        <begin position="123"/>
        <end position="200"/>
    </location>
</feature>
<dbReference type="EMBL" id="JAEPES010000004">
    <property type="protein sequence ID" value="MBK4348264.1"/>
    <property type="molecule type" value="Genomic_DNA"/>
</dbReference>
<dbReference type="Gene3D" id="3.90.1010.20">
    <property type="match status" value="1"/>
</dbReference>
<evidence type="ECO:0000313" key="4">
    <source>
        <dbReference type="EMBL" id="MBK4348264.1"/>
    </source>
</evidence>
<dbReference type="GO" id="GO:0016020">
    <property type="term" value="C:membrane"/>
    <property type="evidence" value="ECO:0007669"/>
    <property type="project" value="InterPro"/>
</dbReference>
<evidence type="ECO:0000259" key="3">
    <source>
        <dbReference type="SMART" id="SM00900"/>
    </source>
</evidence>
<gene>
    <name evidence="4" type="ORF">IV501_11525</name>
</gene>